<gene>
    <name evidence="1" type="ORF">ACFFRI_20815</name>
</gene>
<reference evidence="1 2" key="1">
    <citation type="submission" date="2024-09" db="EMBL/GenBank/DDBJ databases">
        <authorList>
            <person name="Sun Q."/>
            <person name="Mori K."/>
        </authorList>
    </citation>
    <scope>NUCLEOTIDE SEQUENCE [LARGE SCALE GENOMIC DNA]</scope>
    <source>
        <strain evidence="1 2">JCM 9626</strain>
    </source>
</reference>
<accession>A0ABV5KIA1</accession>
<comment type="caution">
    <text evidence="1">The sequence shown here is derived from an EMBL/GenBank/DDBJ whole genome shotgun (WGS) entry which is preliminary data.</text>
</comment>
<dbReference type="Proteomes" id="UP001589750">
    <property type="component" value="Unassembled WGS sequence"/>
</dbReference>
<keyword evidence="2" id="KW-1185">Reference proteome</keyword>
<organism evidence="1 2">
    <name type="scientific">Nocardioides plantarum</name>
    <dbReference type="NCBI Taxonomy" id="29299"/>
    <lineage>
        <taxon>Bacteria</taxon>
        <taxon>Bacillati</taxon>
        <taxon>Actinomycetota</taxon>
        <taxon>Actinomycetes</taxon>
        <taxon>Propionibacteriales</taxon>
        <taxon>Nocardioidaceae</taxon>
        <taxon>Nocardioides</taxon>
    </lineage>
</organism>
<proteinExistence type="predicted"/>
<evidence type="ECO:0000313" key="2">
    <source>
        <dbReference type="Proteomes" id="UP001589750"/>
    </source>
</evidence>
<sequence length="191" mass="20474">MTTRTAPQPDVHHQLLDSLATALGDVVRASLDADRDAARRVLRDGAHRHTLVAAAELQARRDIVGSAVRRQAATHRLLLVADAARVSRLLDHLARLVLVGRVDGGIGVAHTEALVLLARFGEERLHQLADGPTGPGLDREFVRCGRCLIDAADRLDHTRPGHRDDSPAVACCAALAHTVLQASRHALRAAA</sequence>
<dbReference type="RefSeq" id="WP_140009185.1">
    <property type="nucleotide sequence ID" value="NZ_JBHMDG010000034.1"/>
</dbReference>
<evidence type="ECO:0000313" key="1">
    <source>
        <dbReference type="EMBL" id="MFB9315500.1"/>
    </source>
</evidence>
<dbReference type="EMBL" id="JBHMDG010000034">
    <property type="protein sequence ID" value="MFB9315500.1"/>
    <property type="molecule type" value="Genomic_DNA"/>
</dbReference>
<protein>
    <submittedName>
        <fullName evidence="1">Uncharacterized protein</fullName>
    </submittedName>
</protein>
<name>A0ABV5KIA1_9ACTN</name>